<evidence type="ECO:0000313" key="1">
    <source>
        <dbReference type="EMBL" id="QHS46277.1"/>
    </source>
</evidence>
<dbReference type="EMBL" id="CP048108">
    <property type="protein sequence ID" value="QHS46277.1"/>
    <property type="molecule type" value="Genomic_DNA"/>
</dbReference>
<gene>
    <name evidence="1" type="ORF">GW952_12075</name>
</gene>
<dbReference type="RefSeq" id="WP_162121787.1">
    <property type="nucleotide sequence ID" value="NZ_CP048108.1"/>
</dbReference>
<dbReference type="Proteomes" id="UP000464389">
    <property type="component" value="Chromosome"/>
</dbReference>
<accession>A0A6P1UX80</accession>
<organism evidence="1 2">
    <name type="scientific">Klebsiella michiganensis</name>
    <dbReference type="NCBI Taxonomy" id="1134687"/>
    <lineage>
        <taxon>Bacteria</taxon>
        <taxon>Pseudomonadati</taxon>
        <taxon>Pseudomonadota</taxon>
        <taxon>Gammaproteobacteria</taxon>
        <taxon>Enterobacterales</taxon>
        <taxon>Enterobacteriaceae</taxon>
        <taxon>Klebsiella/Raoultella group</taxon>
        <taxon>Klebsiella</taxon>
    </lineage>
</organism>
<evidence type="ECO:0000313" key="2">
    <source>
        <dbReference type="Proteomes" id="UP000464389"/>
    </source>
</evidence>
<sequence length="76" mass="8869">MTCDEKDLTYALNKIVMTSLFYSLADQQQQNFYMSAFDMIDRCCYCDTDGMPDKARMQLSEALRERLVEQFAEIAC</sequence>
<name>A0A6P1UX80_9ENTR</name>
<proteinExistence type="predicted"/>
<protein>
    <submittedName>
        <fullName evidence="1">Uncharacterized protein</fullName>
    </submittedName>
</protein>
<dbReference type="AlphaFoldDB" id="A0A6P1UX80"/>
<reference evidence="1 2" key="1">
    <citation type="submission" date="2020-01" db="EMBL/GenBank/DDBJ databases">
        <title>Bactrocera dorsalis gut bacteria genome.</title>
        <authorList>
            <person name="Zhang H."/>
            <person name="Cai Z."/>
        </authorList>
    </citation>
    <scope>NUCLEOTIDE SEQUENCE [LARGE SCALE GENOMIC DNA]</scope>
    <source>
        <strain evidence="1 2">BD177</strain>
    </source>
</reference>